<comment type="catalytic activity">
    <reaction evidence="1">
        <text>ATP + protein L-histidine = ADP + protein N-phospho-L-histidine.</text>
        <dbReference type="EC" id="2.7.13.3"/>
    </reaction>
</comment>
<dbReference type="GO" id="GO:0000155">
    <property type="term" value="F:phosphorelay sensor kinase activity"/>
    <property type="evidence" value="ECO:0007669"/>
    <property type="project" value="InterPro"/>
</dbReference>
<dbReference type="GO" id="GO:0005886">
    <property type="term" value="C:plasma membrane"/>
    <property type="evidence" value="ECO:0007669"/>
    <property type="project" value="TreeGrafter"/>
</dbReference>
<dbReference type="Gene3D" id="1.10.287.130">
    <property type="match status" value="1"/>
</dbReference>
<sequence>MQIIKAFGAKFKSIRRRILITVSVVYLVSSGLSATWIYYEVSHEVDELFDAEMVQQAKTLAALLPVNRAELTQPTHQVLQSVSEHEYEEKLAYRIERINQDWSMRTQGAPDHRALPYQSGFNEFIIAATLWHSFGMLTPDGNYQILLLQEDSFRSELRTDLAVDTLVPVLLLLPLMLWLGWWTINQSFTSFRRLAAALRHRRTDDYSPFEQSNEDEEVVLVKQALNHYLARIEQTFVREKRFSADAAHELRTPLAALKASLQNLLVSKDPIEKQQIERLLISTERLVKLVESLLMLSKAELTQVGSEPVNIAREVRQVIADSYLLAEQKGITFGVDLPDRIMHQSHPSYWRVLLANVIDNAVKYSPPNTTISITYSDQELEIKNQVAPDHSLELERLTERFYRGKQMDIDGSGLGLSIVQNLAQQLAIEVEFAREDTYFICRIKWGENA</sequence>
<comment type="subcellular location">
    <subcellularLocation>
        <location evidence="2">Membrane</location>
        <topology evidence="2">Multi-pass membrane protein</topology>
    </subcellularLocation>
</comment>
<dbReference type="GO" id="GO:0005524">
    <property type="term" value="F:ATP binding"/>
    <property type="evidence" value="ECO:0007669"/>
    <property type="project" value="UniProtKB-KW"/>
</dbReference>
<keyword evidence="4" id="KW-0597">Phosphoprotein</keyword>
<dbReference type="SMART" id="SM00387">
    <property type="entry name" value="HATPase_c"/>
    <property type="match status" value="1"/>
</dbReference>
<keyword evidence="7" id="KW-0547">Nucleotide-binding</keyword>
<keyword evidence="10 12" id="KW-1133">Transmembrane helix</keyword>
<dbReference type="RefSeq" id="WP_128351914.1">
    <property type="nucleotide sequence ID" value="NZ_CAXBCQ010000002.1"/>
</dbReference>
<dbReference type="InterPro" id="IPR036890">
    <property type="entry name" value="HATPase_C_sf"/>
</dbReference>
<dbReference type="InterPro" id="IPR003594">
    <property type="entry name" value="HATPase_dom"/>
</dbReference>
<dbReference type="AlphaFoldDB" id="A0A451GEU3"/>
<dbReference type="InterPro" id="IPR036097">
    <property type="entry name" value="HisK_dim/P_sf"/>
</dbReference>
<keyword evidence="5" id="KW-0808">Transferase</keyword>
<dbReference type="Pfam" id="PF00512">
    <property type="entry name" value="HisKA"/>
    <property type="match status" value="1"/>
</dbReference>
<evidence type="ECO:0000256" key="11">
    <source>
        <dbReference type="ARBA" id="ARBA00023012"/>
    </source>
</evidence>
<organism evidence="14 15">
    <name type="scientific">Pseudidiomarina gelatinasegens</name>
    <dbReference type="NCBI Taxonomy" id="2487740"/>
    <lineage>
        <taxon>Bacteria</taxon>
        <taxon>Pseudomonadati</taxon>
        <taxon>Pseudomonadota</taxon>
        <taxon>Gammaproteobacteria</taxon>
        <taxon>Alteromonadales</taxon>
        <taxon>Idiomarinaceae</taxon>
        <taxon>Pseudidiomarina</taxon>
    </lineage>
</organism>
<gene>
    <name evidence="14" type="ORF">EGC76_05015</name>
</gene>
<dbReference type="Pfam" id="PF02518">
    <property type="entry name" value="HATPase_c"/>
    <property type="match status" value="1"/>
</dbReference>
<reference evidence="14 15" key="1">
    <citation type="submission" date="2018-12" db="EMBL/GenBank/DDBJ databases">
        <authorList>
            <person name="Li A."/>
            <person name="Zhang M."/>
            <person name="Zhu H."/>
        </authorList>
    </citation>
    <scope>NUCLEOTIDE SEQUENCE [LARGE SCALE GENOMIC DNA]</scope>
    <source>
        <strain evidence="14 15">R04H25</strain>
    </source>
</reference>
<keyword evidence="9" id="KW-0067">ATP-binding</keyword>
<feature type="domain" description="Histidine kinase" evidence="13">
    <location>
        <begin position="245"/>
        <end position="435"/>
    </location>
</feature>
<dbReference type="EMBL" id="RSFE01000003">
    <property type="protein sequence ID" value="RWU11625.1"/>
    <property type="molecule type" value="Genomic_DNA"/>
</dbReference>
<keyword evidence="6 12" id="KW-0812">Transmembrane</keyword>
<dbReference type="OrthoDB" id="9809766at2"/>
<keyword evidence="11" id="KW-0902">Two-component regulatory system</keyword>
<keyword evidence="15" id="KW-1185">Reference proteome</keyword>
<dbReference type="InterPro" id="IPR005467">
    <property type="entry name" value="His_kinase_dom"/>
</dbReference>
<evidence type="ECO:0000256" key="6">
    <source>
        <dbReference type="ARBA" id="ARBA00022692"/>
    </source>
</evidence>
<dbReference type="Proteomes" id="UP000288789">
    <property type="component" value="Unassembled WGS sequence"/>
</dbReference>
<dbReference type="PROSITE" id="PS50109">
    <property type="entry name" value="HIS_KIN"/>
    <property type="match status" value="1"/>
</dbReference>
<name>A0A451GEU3_9GAMM</name>
<comment type="caution">
    <text evidence="14">The sequence shown here is derived from an EMBL/GenBank/DDBJ whole genome shotgun (WGS) entry which is preliminary data.</text>
</comment>
<evidence type="ECO:0000313" key="15">
    <source>
        <dbReference type="Proteomes" id="UP000288789"/>
    </source>
</evidence>
<dbReference type="SUPFAM" id="SSF47384">
    <property type="entry name" value="Homodimeric domain of signal transducing histidine kinase"/>
    <property type="match status" value="1"/>
</dbReference>
<evidence type="ECO:0000256" key="10">
    <source>
        <dbReference type="ARBA" id="ARBA00022989"/>
    </source>
</evidence>
<evidence type="ECO:0000256" key="12">
    <source>
        <dbReference type="SAM" id="Phobius"/>
    </source>
</evidence>
<keyword evidence="8 14" id="KW-0418">Kinase</keyword>
<keyword evidence="12" id="KW-0472">Membrane</keyword>
<accession>A0A451GEU3</accession>
<evidence type="ECO:0000256" key="2">
    <source>
        <dbReference type="ARBA" id="ARBA00004141"/>
    </source>
</evidence>
<evidence type="ECO:0000256" key="8">
    <source>
        <dbReference type="ARBA" id="ARBA00022777"/>
    </source>
</evidence>
<evidence type="ECO:0000256" key="1">
    <source>
        <dbReference type="ARBA" id="ARBA00000085"/>
    </source>
</evidence>
<dbReference type="SUPFAM" id="SSF55874">
    <property type="entry name" value="ATPase domain of HSP90 chaperone/DNA topoisomerase II/histidine kinase"/>
    <property type="match status" value="1"/>
</dbReference>
<dbReference type="Gene3D" id="3.30.565.10">
    <property type="entry name" value="Histidine kinase-like ATPase, C-terminal domain"/>
    <property type="match status" value="1"/>
</dbReference>
<evidence type="ECO:0000256" key="7">
    <source>
        <dbReference type="ARBA" id="ARBA00022741"/>
    </source>
</evidence>
<evidence type="ECO:0000256" key="9">
    <source>
        <dbReference type="ARBA" id="ARBA00022840"/>
    </source>
</evidence>
<dbReference type="InterPro" id="IPR003661">
    <property type="entry name" value="HisK_dim/P_dom"/>
</dbReference>
<protein>
    <recommendedName>
        <fullName evidence="3">histidine kinase</fullName>
        <ecNumber evidence="3">2.7.13.3</ecNumber>
    </recommendedName>
</protein>
<evidence type="ECO:0000256" key="3">
    <source>
        <dbReference type="ARBA" id="ARBA00012438"/>
    </source>
</evidence>
<evidence type="ECO:0000313" key="14">
    <source>
        <dbReference type="EMBL" id="RWU11625.1"/>
    </source>
</evidence>
<dbReference type="CDD" id="cd00082">
    <property type="entry name" value="HisKA"/>
    <property type="match status" value="1"/>
</dbReference>
<dbReference type="SMART" id="SM00388">
    <property type="entry name" value="HisKA"/>
    <property type="match status" value="1"/>
</dbReference>
<evidence type="ECO:0000256" key="4">
    <source>
        <dbReference type="ARBA" id="ARBA00022553"/>
    </source>
</evidence>
<evidence type="ECO:0000256" key="5">
    <source>
        <dbReference type="ARBA" id="ARBA00022679"/>
    </source>
</evidence>
<feature type="transmembrane region" description="Helical" evidence="12">
    <location>
        <begin position="18"/>
        <end position="39"/>
    </location>
</feature>
<dbReference type="Gene3D" id="1.20.5.1040">
    <property type="entry name" value="Sensor protein qsec"/>
    <property type="match status" value="1"/>
</dbReference>
<dbReference type="EC" id="2.7.13.3" evidence="3"/>
<evidence type="ECO:0000259" key="13">
    <source>
        <dbReference type="PROSITE" id="PS50109"/>
    </source>
</evidence>
<proteinExistence type="predicted"/>
<dbReference type="InterPro" id="IPR050428">
    <property type="entry name" value="TCS_sensor_his_kinase"/>
</dbReference>
<dbReference type="PANTHER" id="PTHR45436">
    <property type="entry name" value="SENSOR HISTIDINE KINASE YKOH"/>
    <property type="match status" value="1"/>
</dbReference>
<dbReference type="PANTHER" id="PTHR45436:SF14">
    <property type="entry name" value="SENSOR PROTEIN QSEC"/>
    <property type="match status" value="1"/>
</dbReference>